<dbReference type="GO" id="GO:0005829">
    <property type="term" value="C:cytosol"/>
    <property type="evidence" value="ECO:0007669"/>
    <property type="project" value="TreeGrafter"/>
</dbReference>
<evidence type="ECO:0000313" key="5">
    <source>
        <dbReference type="EMBL" id="ALN78852.1"/>
    </source>
</evidence>
<dbReference type="AlphaFoldDB" id="A0A0S2F5P5"/>
<protein>
    <recommendedName>
        <fullName evidence="2">Chemotaxis protein CheW</fullName>
    </recommendedName>
</protein>
<dbReference type="eggNOG" id="COG0835">
    <property type="taxonomic scope" value="Bacteria"/>
</dbReference>
<organism evidence="5 6">
    <name type="scientific">Lysobacter antibioticus</name>
    <dbReference type="NCBI Taxonomy" id="84531"/>
    <lineage>
        <taxon>Bacteria</taxon>
        <taxon>Pseudomonadati</taxon>
        <taxon>Pseudomonadota</taxon>
        <taxon>Gammaproteobacteria</taxon>
        <taxon>Lysobacterales</taxon>
        <taxon>Lysobacteraceae</taxon>
        <taxon>Lysobacter</taxon>
    </lineage>
</organism>
<dbReference type="PANTHER" id="PTHR22617">
    <property type="entry name" value="CHEMOTAXIS SENSOR HISTIDINE KINASE-RELATED"/>
    <property type="match status" value="1"/>
</dbReference>
<dbReference type="PATRIC" id="fig|84531.8.peg.718"/>
<dbReference type="RefSeq" id="WP_057916592.1">
    <property type="nucleotide sequence ID" value="NZ_CP011129.1"/>
</dbReference>
<evidence type="ECO:0000259" key="4">
    <source>
        <dbReference type="PROSITE" id="PS50851"/>
    </source>
</evidence>
<dbReference type="KEGG" id="lab:LA76x_0691"/>
<evidence type="ECO:0000256" key="3">
    <source>
        <dbReference type="ARBA" id="ARBA00022490"/>
    </source>
</evidence>
<sequence>MSAKHTPAGPSSAVARLLDRAPAPEALREATRHIAAKAEDLRSLTASLFVFRLGAEWLGLAASVVDEVIEPRPVHTLPHRREGVVRGLVNVRGQLTVCVALESLFHLEAGQGDAARSLLSRRLVVLAWQEQRLAFEADEVHGSHRYDPAAIGNVPATVAHSVSPFSTGILAMGQRNVGVLDEALVLGALNRRLG</sequence>
<dbReference type="Proteomes" id="UP000060787">
    <property type="component" value="Chromosome"/>
</dbReference>
<comment type="subcellular location">
    <subcellularLocation>
        <location evidence="1">Cytoplasm</location>
    </subcellularLocation>
</comment>
<dbReference type="GO" id="GO:0007165">
    <property type="term" value="P:signal transduction"/>
    <property type="evidence" value="ECO:0007669"/>
    <property type="project" value="InterPro"/>
</dbReference>
<dbReference type="EMBL" id="CP011129">
    <property type="protein sequence ID" value="ALN78852.1"/>
    <property type="molecule type" value="Genomic_DNA"/>
</dbReference>
<name>A0A0S2F5P5_LYSAN</name>
<dbReference type="InterPro" id="IPR002545">
    <property type="entry name" value="CheW-lke_dom"/>
</dbReference>
<dbReference type="Pfam" id="PF01584">
    <property type="entry name" value="CheW"/>
    <property type="match status" value="1"/>
</dbReference>
<dbReference type="PANTHER" id="PTHR22617:SF45">
    <property type="entry name" value="CHEMOTAXIS PROTEIN CHEW"/>
    <property type="match status" value="1"/>
</dbReference>
<dbReference type="SMART" id="SM00260">
    <property type="entry name" value="CheW"/>
    <property type="match status" value="1"/>
</dbReference>
<dbReference type="InterPro" id="IPR039315">
    <property type="entry name" value="CheW"/>
</dbReference>
<feature type="domain" description="CheW-like" evidence="4">
    <location>
        <begin position="45"/>
        <end position="191"/>
    </location>
</feature>
<accession>A0A0S2F5P5</accession>
<dbReference type="GO" id="GO:0006935">
    <property type="term" value="P:chemotaxis"/>
    <property type="evidence" value="ECO:0007669"/>
    <property type="project" value="InterPro"/>
</dbReference>
<proteinExistence type="predicted"/>
<evidence type="ECO:0000256" key="2">
    <source>
        <dbReference type="ARBA" id="ARBA00021483"/>
    </source>
</evidence>
<dbReference type="STRING" id="84531.LA76x_0691"/>
<dbReference type="Gene3D" id="2.30.30.40">
    <property type="entry name" value="SH3 Domains"/>
    <property type="match status" value="1"/>
</dbReference>
<evidence type="ECO:0000256" key="1">
    <source>
        <dbReference type="ARBA" id="ARBA00004496"/>
    </source>
</evidence>
<dbReference type="InterPro" id="IPR036061">
    <property type="entry name" value="CheW-like_dom_sf"/>
</dbReference>
<keyword evidence="3" id="KW-0963">Cytoplasm</keyword>
<dbReference type="PROSITE" id="PS50851">
    <property type="entry name" value="CHEW"/>
    <property type="match status" value="1"/>
</dbReference>
<dbReference type="SUPFAM" id="SSF50341">
    <property type="entry name" value="CheW-like"/>
    <property type="match status" value="1"/>
</dbReference>
<keyword evidence="6" id="KW-1185">Reference proteome</keyword>
<gene>
    <name evidence="5" type="ORF">LA76x_0691</name>
</gene>
<dbReference type="Gene3D" id="2.40.50.180">
    <property type="entry name" value="CheA-289, Domain 4"/>
    <property type="match status" value="1"/>
</dbReference>
<reference evidence="5 6" key="1">
    <citation type="journal article" date="2015" name="BMC Genomics">
        <title>Comparative genomics and metabolic profiling of the genus Lysobacter.</title>
        <authorList>
            <person name="de Bruijn I."/>
            <person name="Cheng X."/>
            <person name="de Jager V."/>
            <person name="Exposito R.G."/>
            <person name="Watrous J."/>
            <person name="Patel N."/>
            <person name="Postma J."/>
            <person name="Dorrestein P.C."/>
            <person name="Kobayashi D."/>
            <person name="Raaijmakers J.M."/>
        </authorList>
    </citation>
    <scope>NUCLEOTIDE SEQUENCE [LARGE SCALE GENOMIC DNA]</scope>
    <source>
        <strain evidence="5 6">76</strain>
    </source>
</reference>
<evidence type="ECO:0000313" key="6">
    <source>
        <dbReference type="Proteomes" id="UP000060787"/>
    </source>
</evidence>